<proteinExistence type="predicted"/>
<dbReference type="Gramene" id="PRQ28968">
    <property type="protein sequence ID" value="PRQ28968"/>
    <property type="gene ID" value="RchiOBHm_Chr5g0008751"/>
</dbReference>
<organism evidence="1 2">
    <name type="scientific">Rosa chinensis</name>
    <name type="common">China rose</name>
    <dbReference type="NCBI Taxonomy" id="74649"/>
    <lineage>
        <taxon>Eukaryota</taxon>
        <taxon>Viridiplantae</taxon>
        <taxon>Streptophyta</taxon>
        <taxon>Embryophyta</taxon>
        <taxon>Tracheophyta</taxon>
        <taxon>Spermatophyta</taxon>
        <taxon>Magnoliopsida</taxon>
        <taxon>eudicotyledons</taxon>
        <taxon>Gunneridae</taxon>
        <taxon>Pentapetalae</taxon>
        <taxon>rosids</taxon>
        <taxon>fabids</taxon>
        <taxon>Rosales</taxon>
        <taxon>Rosaceae</taxon>
        <taxon>Rosoideae</taxon>
        <taxon>Rosoideae incertae sedis</taxon>
        <taxon>Rosa</taxon>
    </lineage>
</organism>
<protein>
    <submittedName>
        <fullName evidence="1">Uncharacterized protein</fullName>
    </submittedName>
</protein>
<keyword evidence="2" id="KW-1185">Reference proteome</keyword>
<reference evidence="1 2" key="1">
    <citation type="journal article" date="2018" name="Nat. Genet.">
        <title>The Rosa genome provides new insights in the design of modern roses.</title>
        <authorList>
            <person name="Bendahmane M."/>
        </authorList>
    </citation>
    <scope>NUCLEOTIDE SEQUENCE [LARGE SCALE GENOMIC DNA]</scope>
    <source>
        <strain evidence="2">cv. Old Blush</strain>
    </source>
</reference>
<dbReference type="EMBL" id="PDCK01000043">
    <property type="protein sequence ID" value="PRQ28968.1"/>
    <property type="molecule type" value="Genomic_DNA"/>
</dbReference>
<comment type="caution">
    <text evidence="1">The sequence shown here is derived from an EMBL/GenBank/DDBJ whole genome shotgun (WGS) entry which is preliminary data.</text>
</comment>
<dbReference type="AlphaFoldDB" id="A0A2P6Q454"/>
<accession>A0A2P6Q454</accession>
<name>A0A2P6Q454_ROSCH</name>
<dbReference type="Proteomes" id="UP000238479">
    <property type="component" value="Chromosome 5"/>
</dbReference>
<gene>
    <name evidence="1" type="ORF">RchiOBHm_Chr5g0008751</name>
</gene>
<evidence type="ECO:0000313" key="2">
    <source>
        <dbReference type="Proteomes" id="UP000238479"/>
    </source>
</evidence>
<sequence length="62" mass="7290">MVNLMSLNFWFHSAKHLLDVCMKNVGLGDLKPRKGYHFPQGYDLLHYLPPRIDVVVMFLIFL</sequence>
<dbReference type="STRING" id="74649.A0A2P6Q454"/>
<evidence type="ECO:0000313" key="1">
    <source>
        <dbReference type="EMBL" id="PRQ28968.1"/>
    </source>
</evidence>